<evidence type="ECO:0000259" key="1">
    <source>
        <dbReference type="Pfam" id="PF03358"/>
    </source>
</evidence>
<name>A0A2M6WJ03_9BACT</name>
<sequence>MDNTIKIKVIMGSTRQSRFNEKPAQWIFEEAKNLEGVEAELLDLRDYPMPFFDDPMSPSMAKGQYSNEVVKKWANKINEGDAFIIVTP</sequence>
<comment type="caution">
    <text evidence="2">The sequence shown here is derived from an EMBL/GenBank/DDBJ whole genome shotgun (WGS) entry which is preliminary data.</text>
</comment>
<dbReference type="SUPFAM" id="SSF52218">
    <property type="entry name" value="Flavoproteins"/>
    <property type="match status" value="1"/>
</dbReference>
<dbReference type="PANTHER" id="PTHR30543">
    <property type="entry name" value="CHROMATE REDUCTASE"/>
    <property type="match status" value="1"/>
</dbReference>
<dbReference type="Pfam" id="PF03358">
    <property type="entry name" value="FMN_red"/>
    <property type="match status" value="1"/>
</dbReference>
<dbReference type="AlphaFoldDB" id="A0A2M6WJ03"/>
<dbReference type="Proteomes" id="UP000228635">
    <property type="component" value="Unassembled WGS sequence"/>
</dbReference>
<feature type="domain" description="NADPH-dependent FMN reductase-like" evidence="1">
    <location>
        <begin position="6"/>
        <end position="88"/>
    </location>
</feature>
<dbReference type="GO" id="GO:0016491">
    <property type="term" value="F:oxidoreductase activity"/>
    <property type="evidence" value="ECO:0007669"/>
    <property type="project" value="InterPro"/>
</dbReference>
<dbReference type="InterPro" id="IPR029039">
    <property type="entry name" value="Flavoprotein-like_sf"/>
</dbReference>
<feature type="non-terminal residue" evidence="2">
    <location>
        <position position="88"/>
    </location>
</feature>
<dbReference type="PANTHER" id="PTHR30543:SF21">
    <property type="entry name" value="NAD(P)H-DEPENDENT FMN REDUCTASE LOT6"/>
    <property type="match status" value="1"/>
</dbReference>
<evidence type="ECO:0000313" key="2">
    <source>
        <dbReference type="EMBL" id="PIT92781.1"/>
    </source>
</evidence>
<dbReference type="GO" id="GO:0010181">
    <property type="term" value="F:FMN binding"/>
    <property type="evidence" value="ECO:0007669"/>
    <property type="project" value="TreeGrafter"/>
</dbReference>
<accession>A0A2M6WJ03</accession>
<evidence type="ECO:0000313" key="3">
    <source>
        <dbReference type="Proteomes" id="UP000228635"/>
    </source>
</evidence>
<dbReference type="GO" id="GO:0005829">
    <property type="term" value="C:cytosol"/>
    <property type="evidence" value="ECO:0007669"/>
    <property type="project" value="TreeGrafter"/>
</dbReference>
<dbReference type="Gene3D" id="3.40.50.360">
    <property type="match status" value="1"/>
</dbReference>
<dbReference type="InterPro" id="IPR050712">
    <property type="entry name" value="NAD(P)H-dep_reductase"/>
</dbReference>
<reference evidence="3" key="1">
    <citation type="submission" date="2017-09" db="EMBL/GenBank/DDBJ databases">
        <title>Depth-based differentiation of microbial function through sediment-hosted aquifers and enrichment of novel symbionts in the deep terrestrial subsurface.</title>
        <authorList>
            <person name="Probst A.J."/>
            <person name="Ladd B."/>
            <person name="Jarett J.K."/>
            <person name="Geller-Mcgrath D.E."/>
            <person name="Sieber C.M.K."/>
            <person name="Emerson J.B."/>
            <person name="Anantharaman K."/>
            <person name="Thomas B.C."/>
            <person name="Malmstrom R."/>
            <person name="Stieglmeier M."/>
            <person name="Klingl A."/>
            <person name="Woyke T."/>
            <person name="Ryan C.M."/>
            <person name="Banfield J.F."/>
        </authorList>
    </citation>
    <scope>NUCLEOTIDE SEQUENCE [LARGE SCALE GENOMIC DNA]</scope>
</reference>
<proteinExistence type="predicted"/>
<gene>
    <name evidence="2" type="ORF">COU08_00670</name>
</gene>
<protein>
    <submittedName>
        <fullName evidence="2">Nadph-dependent fmn reductase</fullName>
    </submittedName>
</protein>
<dbReference type="EMBL" id="PFBA01000009">
    <property type="protein sequence ID" value="PIT92781.1"/>
    <property type="molecule type" value="Genomic_DNA"/>
</dbReference>
<organism evidence="2 3">
    <name type="scientific">Candidatus Harrisonbacteria bacterium CG10_big_fil_rev_8_21_14_0_10_42_17</name>
    <dbReference type="NCBI Taxonomy" id="1974584"/>
    <lineage>
        <taxon>Bacteria</taxon>
        <taxon>Candidatus Harrisoniibacteriota</taxon>
    </lineage>
</organism>
<dbReference type="InterPro" id="IPR005025">
    <property type="entry name" value="FMN_Rdtase-like_dom"/>
</dbReference>